<keyword evidence="6" id="KW-0325">Glycoprotein</keyword>
<feature type="transmembrane region" description="Helical" evidence="7">
    <location>
        <begin position="412"/>
        <end position="436"/>
    </location>
</feature>
<evidence type="ECO:0000256" key="6">
    <source>
        <dbReference type="ARBA" id="ARBA00023180"/>
    </source>
</evidence>
<dbReference type="InterPro" id="IPR036259">
    <property type="entry name" value="MFS_trans_sf"/>
</dbReference>
<dbReference type="Gene3D" id="1.20.1720.10">
    <property type="entry name" value="Multidrug resistance protein D"/>
    <property type="match status" value="1"/>
</dbReference>
<evidence type="ECO:0000256" key="4">
    <source>
        <dbReference type="ARBA" id="ARBA00022989"/>
    </source>
</evidence>
<evidence type="ECO:0000313" key="9">
    <source>
        <dbReference type="EMBL" id="ORX63229.1"/>
    </source>
</evidence>
<dbReference type="GO" id="GO:0015137">
    <property type="term" value="F:citrate transmembrane transporter activity"/>
    <property type="evidence" value="ECO:0007669"/>
    <property type="project" value="UniProtKB-ARBA"/>
</dbReference>
<evidence type="ECO:0000259" key="8">
    <source>
        <dbReference type="PROSITE" id="PS50850"/>
    </source>
</evidence>
<dbReference type="FunFam" id="1.20.1250.20:FF:000172">
    <property type="entry name" value="MFS multidrug resistance transporter"/>
    <property type="match status" value="1"/>
</dbReference>
<dbReference type="GO" id="GO:0140115">
    <property type="term" value="P:export across plasma membrane"/>
    <property type="evidence" value="ECO:0007669"/>
    <property type="project" value="UniProtKB-ARBA"/>
</dbReference>
<dbReference type="Gene3D" id="1.20.1250.20">
    <property type="entry name" value="MFS general substrate transporter like domains"/>
    <property type="match status" value="1"/>
</dbReference>
<dbReference type="FunFam" id="1.20.1720.10:FF:000009">
    <property type="entry name" value="MFS multidrug transporter"/>
    <property type="match status" value="1"/>
</dbReference>
<protein>
    <submittedName>
        <fullName evidence="9">MFS general substrate transporter</fullName>
    </submittedName>
</protein>
<dbReference type="PANTHER" id="PTHR23502">
    <property type="entry name" value="MAJOR FACILITATOR SUPERFAMILY"/>
    <property type="match status" value="1"/>
</dbReference>
<gene>
    <name evidence="9" type="ORF">K493DRAFT_272715</name>
</gene>
<reference evidence="9 10" key="1">
    <citation type="submission" date="2016-07" db="EMBL/GenBank/DDBJ databases">
        <title>Pervasive Adenine N6-methylation of Active Genes in Fungi.</title>
        <authorList>
            <consortium name="DOE Joint Genome Institute"/>
            <person name="Mondo S.J."/>
            <person name="Dannebaum R.O."/>
            <person name="Kuo R.C."/>
            <person name="Labutti K."/>
            <person name="Haridas S."/>
            <person name="Kuo A."/>
            <person name="Salamov A."/>
            <person name="Ahrendt S.R."/>
            <person name="Lipzen A."/>
            <person name="Sullivan W."/>
            <person name="Andreopoulos W.B."/>
            <person name="Clum A."/>
            <person name="Lindquist E."/>
            <person name="Daum C."/>
            <person name="Ramamoorthy G.K."/>
            <person name="Gryganskyi A."/>
            <person name="Culley D."/>
            <person name="Magnuson J.K."/>
            <person name="James T.Y."/>
            <person name="O'Malley M.A."/>
            <person name="Stajich J.E."/>
            <person name="Spatafora J.W."/>
            <person name="Visel A."/>
            <person name="Grigoriev I.V."/>
        </authorList>
    </citation>
    <scope>NUCLEOTIDE SEQUENCE [LARGE SCALE GENOMIC DNA]</scope>
    <source>
        <strain evidence="9 10">CBS 931.73</strain>
    </source>
</reference>
<proteinExistence type="predicted"/>
<feature type="transmembrane region" description="Helical" evidence="7">
    <location>
        <begin position="26"/>
        <end position="45"/>
    </location>
</feature>
<dbReference type="InParanoid" id="A0A1Y1VPN4"/>
<dbReference type="Proteomes" id="UP000193498">
    <property type="component" value="Unassembled WGS sequence"/>
</dbReference>
<dbReference type="AlphaFoldDB" id="A0A1Y1VPN4"/>
<comment type="caution">
    <text evidence="9">The sequence shown here is derived from an EMBL/GenBank/DDBJ whole genome shotgun (WGS) entry which is preliminary data.</text>
</comment>
<dbReference type="GO" id="GO:0005886">
    <property type="term" value="C:plasma membrane"/>
    <property type="evidence" value="ECO:0007669"/>
    <property type="project" value="TreeGrafter"/>
</dbReference>
<feature type="domain" description="Major facilitator superfamily (MFS) profile" evidence="8">
    <location>
        <begin position="1"/>
        <end position="437"/>
    </location>
</feature>
<evidence type="ECO:0000256" key="7">
    <source>
        <dbReference type="SAM" id="Phobius"/>
    </source>
</evidence>
<dbReference type="CDD" id="cd17323">
    <property type="entry name" value="MFS_Tpo1_MDR_like"/>
    <property type="match status" value="1"/>
</dbReference>
<accession>A0A1Y1VPN4</accession>
<feature type="transmembrane region" description="Helical" evidence="7">
    <location>
        <begin position="115"/>
        <end position="138"/>
    </location>
</feature>
<keyword evidence="3 7" id="KW-0812">Transmembrane</keyword>
<organism evidence="9 10">
    <name type="scientific">Basidiobolus meristosporus CBS 931.73</name>
    <dbReference type="NCBI Taxonomy" id="1314790"/>
    <lineage>
        <taxon>Eukaryota</taxon>
        <taxon>Fungi</taxon>
        <taxon>Fungi incertae sedis</taxon>
        <taxon>Zoopagomycota</taxon>
        <taxon>Entomophthoromycotina</taxon>
        <taxon>Basidiobolomycetes</taxon>
        <taxon>Basidiobolales</taxon>
        <taxon>Basidiobolaceae</taxon>
        <taxon>Basidiobolus</taxon>
    </lineage>
</organism>
<dbReference type="OrthoDB" id="440553at2759"/>
<name>A0A1Y1VPN4_9FUNG</name>
<keyword evidence="2" id="KW-0813">Transport</keyword>
<dbReference type="SUPFAM" id="SSF103473">
    <property type="entry name" value="MFS general substrate transporter"/>
    <property type="match status" value="1"/>
</dbReference>
<dbReference type="PROSITE" id="PS50850">
    <property type="entry name" value="MFS"/>
    <property type="match status" value="1"/>
</dbReference>
<dbReference type="PANTHER" id="PTHR23502:SF51">
    <property type="entry name" value="QUINIDINE RESISTANCE PROTEIN 1-RELATED"/>
    <property type="match status" value="1"/>
</dbReference>
<dbReference type="EMBL" id="MCFE01001355">
    <property type="protein sequence ID" value="ORX63229.1"/>
    <property type="molecule type" value="Genomic_DNA"/>
</dbReference>
<evidence type="ECO:0000256" key="1">
    <source>
        <dbReference type="ARBA" id="ARBA00004141"/>
    </source>
</evidence>
<feature type="transmembrane region" description="Helical" evidence="7">
    <location>
        <begin position="323"/>
        <end position="341"/>
    </location>
</feature>
<dbReference type="InterPro" id="IPR020846">
    <property type="entry name" value="MFS_dom"/>
</dbReference>
<keyword evidence="5 7" id="KW-0472">Membrane</keyword>
<evidence type="ECO:0000313" key="10">
    <source>
        <dbReference type="Proteomes" id="UP000193498"/>
    </source>
</evidence>
<keyword evidence="4 7" id="KW-1133">Transmembrane helix</keyword>
<evidence type="ECO:0000256" key="3">
    <source>
        <dbReference type="ARBA" id="ARBA00022692"/>
    </source>
</evidence>
<feature type="transmembrane region" description="Helical" evidence="7">
    <location>
        <begin position="57"/>
        <end position="75"/>
    </location>
</feature>
<keyword evidence="10" id="KW-1185">Reference proteome</keyword>
<comment type="subcellular location">
    <subcellularLocation>
        <location evidence="1">Membrane</location>
        <topology evidence="1">Multi-pass membrane protein</topology>
    </subcellularLocation>
</comment>
<feature type="transmembrane region" description="Helical" evidence="7">
    <location>
        <begin position="347"/>
        <end position="368"/>
    </location>
</feature>
<dbReference type="InterPro" id="IPR011701">
    <property type="entry name" value="MFS"/>
</dbReference>
<feature type="transmembrane region" description="Helical" evidence="7">
    <location>
        <begin position="264"/>
        <end position="283"/>
    </location>
</feature>
<dbReference type="STRING" id="1314790.A0A1Y1VPN4"/>
<dbReference type="Pfam" id="PF07690">
    <property type="entry name" value="MFS_1"/>
    <property type="match status" value="1"/>
</dbReference>
<sequence length="457" mass="50356">MSPLSSNIYFPALDTIQKDMNTTTELVNLTVTVYMIFQGLSPSLWGSLADIWGRRPVYLATLLVYVGSCVGLGLTPNFTALLILRMLQACGSSSVIAIGAGVVGDIAAPSERGGYFGIFSLGQMLGLVIGPVLGGIIAEYLTWRWIFWILLIIGACFLASIFFLLPETLRSLVGNGSGYANPTPAQWWQRRKAKKCSHLQIDGDGKKSKSRFLQIPNLSQPFLFLLEKDVIVALIYNGIHYATYYCYLTSTTSQFTKIYSLSEIHIGLCFLCQGVGCILGSYFQGKLLDHNFKTTAIKSGFGEARRGNLPPNFPIFRARLRSLWINVIPIQVITLLYGWMLHIRAPLAVVLMLQFFMGAASTSMMNVFQTLVVDLFPSKSASITATNNFVRCLLGATATVTIEPGIRGVGVGWIFTIVGLICIVSNLLIIVLLKFGNQWRQERMARLAKTVDRDAQS</sequence>
<evidence type="ECO:0000256" key="5">
    <source>
        <dbReference type="ARBA" id="ARBA00023136"/>
    </source>
</evidence>
<feature type="transmembrane region" description="Helical" evidence="7">
    <location>
        <begin position="145"/>
        <end position="165"/>
    </location>
</feature>
<evidence type="ECO:0000256" key="2">
    <source>
        <dbReference type="ARBA" id="ARBA00022448"/>
    </source>
</evidence>